<dbReference type="GO" id="GO:0030975">
    <property type="term" value="F:thiamine binding"/>
    <property type="evidence" value="ECO:0007669"/>
    <property type="project" value="InterPro"/>
</dbReference>
<dbReference type="SUPFAM" id="SSF63862">
    <property type="entry name" value="Thiamin pyrophosphokinase, substrate-binding domain"/>
    <property type="match status" value="1"/>
</dbReference>
<dbReference type="Pfam" id="PF04265">
    <property type="entry name" value="TPK_B1_binding"/>
    <property type="match status" value="1"/>
</dbReference>
<dbReference type="GO" id="GO:0005524">
    <property type="term" value="F:ATP binding"/>
    <property type="evidence" value="ECO:0007669"/>
    <property type="project" value="UniProtKB-KW"/>
</dbReference>
<dbReference type="GO" id="GO:0016301">
    <property type="term" value="F:kinase activity"/>
    <property type="evidence" value="ECO:0007669"/>
    <property type="project" value="UniProtKB-KW"/>
</dbReference>
<dbReference type="EMBL" id="AQQX01000002">
    <property type="protein sequence ID" value="KGM49335.1"/>
    <property type="molecule type" value="Genomic_DNA"/>
</dbReference>
<dbReference type="InterPro" id="IPR036371">
    <property type="entry name" value="TPK_B1-bd_sf"/>
</dbReference>
<keyword evidence="4" id="KW-0067">ATP-binding</keyword>
<dbReference type="PANTHER" id="PTHR41299:SF1">
    <property type="entry name" value="THIAMINE PYROPHOSPHOKINASE"/>
    <property type="match status" value="1"/>
</dbReference>
<evidence type="ECO:0000256" key="5">
    <source>
        <dbReference type="NCBIfam" id="TIGR01378"/>
    </source>
</evidence>
<dbReference type="AlphaFoldDB" id="A0A0A0EG96"/>
<evidence type="ECO:0000313" key="8">
    <source>
        <dbReference type="EMBL" id="KGM49335.1"/>
    </source>
</evidence>
<dbReference type="GO" id="GO:0009229">
    <property type="term" value="P:thiamine diphosphate biosynthetic process"/>
    <property type="evidence" value="ECO:0007669"/>
    <property type="project" value="InterPro"/>
</dbReference>
<evidence type="ECO:0000256" key="1">
    <source>
        <dbReference type="ARBA" id="ARBA00022679"/>
    </source>
</evidence>
<keyword evidence="9" id="KW-1185">Reference proteome</keyword>
<gene>
    <name evidence="8" type="ORF">ATO9_04700</name>
</gene>
<evidence type="ECO:0000256" key="2">
    <source>
        <dbReference type="ARBA" id="ARBA00022741"/>
    </source>
</evidence>
<sequence length="244" mass="25480">MTSDINPRDSIQPLVSTDGPVLLLGGARTADTQGVLRDMLAIGALGQAPVVAADGGAGLAIAAGLAPAAVIGDFDSLSDADRARLDPSVLHRVAEQETTDFDKALRAVRAPVVVGVGFHGARLDHQLAAMTVLARHPDRPCILVGPEDIVCLCPPRLRLQAEVGSWLSLYPLGPVSGCSDGLEWPIDGLELTPADRVGTSNRVSGPVQLEMGAPLMLLILPRPALRPLLEALSRSDARWPARAG</sequence>
<evidence type="ECO:0000259" key="7">
    <source>
        <dbReference type="Pfam" id="PF04265"/>
    </source>
</evidence>
<dbReference type="InterPro" id="IPR036759">
    <property type="entry name" value="TPK_catalytic_sf"/>
</dbReference>
<dbReference type="PANTHER" id="PTHR41299">
    <property type="entry name" value="THIAMINE PYROPHOSPHOKINASE"/>
    <property type="match status" value="1"/>
</dbReference>
<dbReference type="InterPro" id="IPR053149">
    <property type="entry name" value="TPK"/>
</dbReference>
<dbReference type="NCBIfam" id="TIGR01378">
    <property type="entry name" value="thi_PPkinase"/>
    <property type="match status" value="1"/>
</dbReference>
<evidence type="ECO:0000313" key="9">
    <source>
        <dbReference type="Proteomes" id="UP000030004"/>
    </source>
</evidence>
<evidence type="ECO:0000256" key="3">
    <source>
        <dbReference type="ARBA" id="ARBA00022777"/>
    </source>
</evidence>
<name>A0A0A0EG96_9RHOB</name>
<dbReference type="InterPro" id="IPR007371">
    <property type="entry name" value="TPK_catalytic"/>
</dbReference>
<dbReference type="eggNOG" id="COG1564">
    <property type="taxonomic scope" value="Bacteria"/>
</dbReference>
<evidence type="ECO:0000259" key="6">
    <source>
        <dbReference type="Pfam" id="PF04263"/>
    </source>
</evidence>
<feature type="domain" description="Thiamin pyrophosphokinase catalytic" evidence="6">
    <location>
        <begin position="50"/>
        <end position="135"/>
    </location>
</feature>
<evidence type="ECO:0000256" key="4">
    <source>
        <dbReference type="ARBA" id="ARBA00022840"/>
    </source>
</evidence>
<comment type="caution">
    <text evidence="8">The sequence shown here is derived from an EMBL/GenBank/DDBJ whole genome shotgun (WGS) entry which is preliminary data.</text>
</comment>
<organism evidence="8 9">
    <name type="scientific">Pseudooceanicola atlanticus</name>
    <dbReference type="NCBI Taxonomy" id="1461694"/>
    <lineage>
        <taxon>Bacteria</taxon>
        <taxon>Pseudomonadati</taxon>
        <taxon>Pseudomonadota</taxon>
        <taxon>Alphaproteobacteria</taxon>
        <taxon>Rhodobacterales</taxon>
        <taxon>Paracoccaceae</taxon>
        <taxon>Pseudooceanicola</taxon>
    </lineage>
</organism>
<dbReference type="InterPro" id="IPR007373">
    <property type="entry name" value="Thiamin_PyroPKinase_B1-bd"/>
</dbReference>
<dbReference type="Gene3D" id="3.40.50.10240">
    <property type="entry name" value="Thiamin pyrophosphokinase, catalytic domain"/>
    <property type="match status" value="1"/>
</dbReference>
<accession>A0A0A0EG96</accession>
<feature type="domain" description="Thiamin pyrophosphokinase thiamin-binding" evidence="7">
    <location>
        <begin position="162"/>
        <end position="211"/>
    </location>
</feature>
<dbReference type="STRING" id="1461694.ATO9_04700"/>
<dbReference type="EC" id="2.7.6.2" evidence="5"/>
<dbReference type="GO" id="GO:0006772">
    <property type="term" value="P:thiamine metabolic process"/>
    <property type="evidence" value="ECO:0007669"/>
    <property type="project" value="UniProtKB-UniRule"/>
</dbReference>
<dbReference type="InterPro" id="IPR006282">
    <property type="entry name" value="Thi_PPkinase"/>
</dbReference>
<protein>
    <recommendedName>
        <fullName evidence="5">Thiamine diphosphokinase</fullName>
        <ecNumber evidence="5">2.7.6.2</ecNumber>
    </recommendedName>
</protein>
<dbReference type="OrthoDB" id="7057856at2"/>
<dbReference type="GO" id="GO:0004788">
    <property type="term" value="F:thiamine diphosphokinase activity"/>
    <property type="evidence" value="ECO:0007669"/>
    <property type="project" value="UniProtKB-UniRule"/>
</dbReference>
<dbReference type="SUPFAM" id="SSF63999">
    <property type="entry name" value="Thiamin pyrophosphokinase, catalytic domain"/>
    <property type="match status" value="1"/>
</dbReference>
<proteinExistence type="predicted"/>
<dbReference type="Pfam" id="PF04263">
    <property type="entry name" value="TPK_catalytic"/>
    <property type="match status" value="1"/>
</dbReference>
<dbReference type="Proteomes" id="UP000030004">
    <property type="component" value="Unassembled WGS sequence"/>
</dbReference>
<reference evidence="8 9" key="1">
    <citation type="journal article" date="2015" name="Antonie Van Leeuwenhoek">
        <title>Pseudooceanicola atlanticus gen. nov. sp. nov., isolated from surface seawater of the Atlantic Ocean and reclassification of Oceanicola batsensis, Oceanicola marinus, Oceanicola nitratireducens, Oceanicola nanhaiensis, Oceanicola antarcticus and Oceanicola flagellatus, as Pseudooceanicola batsensis comb. nov., Pseudooceanicola marinus comb. nov., Pseudooceanicola nitratireducens comb. nov., Pseudooceanicola nanhaiensis comb. nov., Pseudooceanicola antarcticus comb. nov., and Pseudooceanicola flagellatus comb. nov.</title>
        <authorList>
            <person name="Lai Q."/>
            <person name="Li G."/>
            <person name="Liu X."/>
            <person name="Du Y."/>
            <person name="Sun F."/>
            <person name="Shao Z."/>
        </authorList>
    </citation>
    <scope>NUCLEOTIDE SEQUENCE [LARGE SCALE GENOMIC DNA]</scope>
    <source>
        <strain evidence="8 9">22II-s11g</strain>
    </source>
</reference>
<keyword evidence="1" id="KW-0808">Transferase</keyword>
<dbReference type="CDD" id="cd07995">
    <property type="entry name" value="TPK"/>
    <property type="match status" value="1"/>
</dbReference>
<keyword evidence="2" id="KW-0547">Nucleotide-binding</keyword>
<keyword evidence="3 8" id="KW-0418">Kinase</keyword>